<organism evidence="1 2">
    <name type="scientific">Clonorchis sinensis</name>
    <name type="common">Chinese liver fluke</name>
    <dbReference type="NCBI Taxonomy" id="79923"/>
    <lineage>
        <taxon>Eukaryota</taxon>
        <taxon>Metazoa</taxon>
        <taxon>Spiralia</taxon>
        <taxon>Lophotrochozoa</taxon>
        <taxon>Platyhelminthes</taxon>
        <taxon>Trematoda</taxon>
        <taxon>Digenea</taxon>
        <taxon>Opisthorchiida</taxon>
        <taxon>Opisthorchiata</taxon>
        <taxon>Opisthorchiidae</taxon>
        <taxon>Clonorchis</taxon>
    </lineage>
</organism>
<evidence type="ECO:0000313" key="2">
    <source>
        <dbReference type="Proteomes" id="UP000008909"/>
    </source>
</evidence>
<protein>
    <submittedName>
        <fullName evidence="1">Uncharacterized protein</fullName>
    </submittedName>
</protein>
<sequence>MTDVHGGASDRQSDDEHYVVECPQIGHLTSQHRSTDRALTASSFANLIRYVPEHLIDRPSGWKYKHAFHVPPTASKPVRLNLAMDDIVMIFMSGSLTTNGVNSNTQRSTWSKCPRMAFRLQKNCCNYHKLSGGWVIVHQGNAYGVCRTTIMAAANQVKSGL</sequence>
<gene>
    <name evidence="1" type="ORF">CLF_112701</name>
</gene>
<reference evidence="1" key="1">
    <citation type="journal article" date="2011" name="Genome Biol.">
        <title>The draft genome of the carcinogenic human liver fluke Clonorchis sinensis.</title>
        <authorList>
            <person name="Wang X."/>
            <person name="Chen W."/>
            <person name="Huang Y."/>
            <person name="Sun J."/>
            <person name="Men J."/>
            <person name="Liu H."/>
            <person name="Luo F."/>
            <person name="Guo L."/>
            <person name="Lv X."/>
            <person name="Deng C."/>
            <person name="Zhou C."/>
            <person name="Fan Y."/>
            <person name="Li X."/>
            <person name="Huang L."/>
            <person name="Hu Y."/>
            <person name="Liang C."/>
            <person name="Hu X."/>
            <person name="Xu J."/>
            <person name="Yu X."/>
        </authorList>
    </citation>
    <scope>NUCLEOTIDE SEQUENCE [LARGE SCALE GENOMIC DNA]</scope>
    <source>
        <strain evidence="1">Henan</strain>
    </source>
</reference>
<dbReference type="EMBL" id="DF144739">
    <property type="protein sequence ID" value="GAA57423.1"/>
    <property type="molecule type" value="Genomic_DNA"/>
</dbReference>
<dbReference type="AlphaFoldDB" id="G7YWU3"/>
<evidence type="ECO:0000313" key="1">
    <source>
        <dbReference type="EMBL" id="GAA57423.1"/>
    </source>
</evidence>
<name>G7YWU3_CLOSI</name>
<accession>G7YWU3</accession>
<proteinExistence type="predicted"/>
<keyword evidence="2" id="KW-1185">Reference proteome</keyword>
<dbReference type="Proteomes" id="UP000008909">
    <property type="component" value="Unassembled WGS sequence"/>
</dbReference>
<reference key="2">
    <citation type="submission" date="2011-10" db="EMBL/GenBank/DDBJ databases">
        <title>The genome and transcriptome sequence of Clonorchis sinensis provide insights into the carcinogenic liver fluke.</title>
        <authorList>
            <person name="Wang X."/>
            <person name="Huang Y."/>
            <person name="Chen W."/>
            <person name="Liu H."/>
            <person name="Guo L."/>
            <person name="Chen Y."/>
            <person name="Luo F."/>
            <person name="Zhou W."/>
            <person name="Sun J."/>
            <person name="Mao Q."/>
            <person name="Liang P."/>
            <person name="Zhou C."/>
            <person name="Tian Y."/>
            <person name="Men J."/>
            <person name="Lv X."/>
            <person name="Huang L."/>
            <person name="Zhou J."/>
            <person name="Hu Y."/>
            <person name="Li R."/>
            <person name="Zhang F."/>
            <person name="Lei H."/>
            <person name="Li X."/>
            <person name="Hu X."/>
            <person name="Liang C."/>
            <person name="Xu J."/>
            <person name="Wu Z."/>
            <person name="Yu X."/>
        </authorList>
    </citation>
    <scope>NUCLEOTIDE SEQUENCE</scope>
    <source>
        <strain>Henan</strain>
    </source>
</reference>